<proteinExistence type="predicted"/>
<dbReference type="Pfam" id="PF07690">
    <property type="entry name" value="MFS_1"/>
    <property type="match status" value="1"/>
</dbReference>
<evidence type="ECO:0000256" key="4">
    <source>
        <dbReference type="ARBA" id="ARBA00022989"/>
    </source>
</evidence>
<feature type="domain" description="Major facilitator superfamily (MFS) profile" evidence="8">
    <location>
        <begin position="85"/>
        <end position="496"/>
    </location>
</feature>
<evidence type="ECO:0000256" key="5">
    <source>
        <dbReference type="ARBA" id="ARBA00023136"/>
    </source>
</evidence>
<keyword evidence="10" id="KW-1185">Reference proteome</keyword>
<dbReference type="AlphaFoldDB" id="A0A6A5V3W2"/>
<keyword evidence="5 7" id="KW-0472">Membrane</keyword>
<dbReference type="InterPro" id="IPR020846">
    <property type="entry name" value="MFS_dom"/>
</dbReference>
<accession>A0A6A5V3W2</accession>
<evidence type="ECO:0000313" key="9">
    <source>
        <dbReference type="EMBL" id="KAF1971320.1"/>
    </source>
</evidence>
<evidence type="ECO:0000313" key="10">
    <source>
        <dbReference type="Proteomes" id="UP000800036"/>
    </source>
</evidence>
<feature type="transmembrane region" description="Helical" evidence="7">
    <location>
        <begin position="472"/>
        <end position="491"/>
    </location>
</feature>
<evidence type="ECO:0000256" key="6">
    <source>
        <dbReference type="SAM" id="MobiDB-lite"/>
    </source>
</evidence>
<evidence type="ECO:0000256" key="7">
    <source>
        <dbReference type="SAM" id="Phobius"/>
    </source>
</evidence>
<feature type="transmembrane region" description="Helical" evidence="7">
    <location>
        <begin position="148"/>
        <end position="169"/>
    </location>
</feature>
<dbReference type="GO" id="GO:0022857">
    <property type="term" value="F:transmembrane transporter activity"/>
    <property type="evidence" value="ECO:0007669"/>
    <property type="project" value="InterPro"/>
</dbReference>
<evidence type="ECO:0000259" key="8">
    <source>
        <dbReference type="PROSITE" id="PS50850"/>
    </source>
</evidence>
<dbReference type="SUPFAM" id="SSF103473">
    <property type="entry name" value="MFS general substrate transporter"/>
    <property type="match status" value="1"/>
</dbReference>
<feature type="transmembrane region" description="Helical" evidence="7">
    <location>
        <begin position="239"/>
        <end position="261"/>
    </location>
</feature>
<dbReference type="OrthoDB" id="6730379at2759"/>
<protein>
    <submittedName>
        <fullName evidence="9">MFS general substrate transporter</fullName>
    </submittedName>
</protein>
<dbReference type="Proteomes" id="UP000800036">
    <property type="component" value="Unassembled WGS sequence"/>
</dbReference>
<keyword evidence="3 7" id="KW-0812">Transmembrane</keyword>
<dbReference type="EMBL" id="ML976694">
    <property type="protein sequence ID" value="KAF1971320.1"/>
    <property type="molecule type" value="Genomic_DNA"/>
</dbReference>
<evidence type="ECO:0000256" key="3">
    <source>
        <dbReference type="ARBA" id="ARBA00022692"/>
    </source>
</evidence>
<dbReference type="PANTHER" id="PTHR43791">
    <property type="entry name" value="PERMEASE-RELATED"/>
    <property type="match status" value="1"/>
</dbReference>
<feature type="transmembrane region" description="Helical" evidence="7">
    <location>
        <begin position="214"/>
        <end position="233"/>
    </location>
</feature>
<feature type="transmembrane region" description="Helical" evidence="7">
    <location>
        <begin position="377"/>
        <end position="395"/>
    </location>
</feature>
<dbReference type="Gene3D" id="1.20.1250.20">
    <property type="entry name" value="MFS general substrate transporter like domains"/>
    <property type="match status" value="2"/>
</dbReference>
<dbReference type="InterPro" id="IPR011701">
    <property type="entry name" value="MFS"/>
</dbReference>
<evidence type="ECO:0000256" key="1">
    <source>
        <dbReference type="ARBA" id="ARBA00004141"/>
    </source>
</evidence>
<feature type="transmembrane region" description="Helical" evidence="7">
    <location>
        <begin position="439"/>
        <end position="460"/>
    </location>
</feature>
<comment type="subcellular location">
    <subcellularLocation>
        <location evidence="1">Membrane</location>
        <topology evidence="1">Multi-pass membrane protein</topology>
    </subcellularLocation>
</comment>
<keyword evidence="2" id="KW-0813">Transport</keyword>
<keyword evidence="4 7" id="KW-1133">Transmembrane helix</keyword>
<dbReference type="PROSITE" id="PS50850">
    <property type="entry name" value="MFS"/>
    <property type="match status" value="1"/>
</dbReference>
<name>A0A6A5V3W2_9PLEO</name>
<dbReference type="InterPro" id="IPR036259">
    <property type="entry name" value="MFS_trans_sf"/>
</dbReference>
<gene>
    <name evidence="9" type="ORF">BU23DRAFT_556117</name>
</gene>
<feature type="transmembrane region" description="Helical" evidence="7">
    <location>
        <begin position="181"/>
        <end position="202"/>
    </location>
</feature>
<dbReference type="PANTHER" id="PTHR43791:SF81">
    <property type="entry name" value="TRANSPORTER, PUTATIVE (AFU_ORTHOLOGUE AFUA_7G01190)-RELATED"/>
    <property type="match status" value="1"/>
</dbReference>
<reference evidence="9" key="1">
    <citation type="journal article" date="2020" name="Stud. Mycol.">
        <title>101 Dothideomycetes genomes: a test case for predicting lifestyles and emergence of pathogens.</title>
        <authorList>
            <person name="Haridas S."/>
            <person name="Albert R."/>
            <person name="Binder M."/>
            <person name="Bloem J."/>
            <person name="Labutti K."/>
            <person name="Salamov A."/>
            <person name="Andreopoulos B."/>
            <person name="Baker S."/>
            <person name="Barry K."/>
            <person name="Bills G."/>
            <person name="Bluhm B."/>
            <person name="Cannon C."/>
            <person name="Castanera R."/>
            <person name="Culley D."/>
            <person name="Daum C."/>
            <person name="Ezra D."/>
            <person name="Gonzalez J."/>
            <person name="Henrissat B."/>
            <person name="Kuo A."/>
            <person name="Liang C."/>
            <person name="Lipzen A."/>
            <person name="Lutzoni F."/>
            <person name="Magnuson J."/>
            <person name="Mondo S."/>
            <person name="Nolan M."/>
            <person name="Ohm R."/>
            <person name="Pangilinan J."/>
            <person name="Park H.-J."/>
            <person name="Ramirez L."/>
            <person name="Alfaro M."/>
            <person name="Sun H."/>
            <person name="Tritt A."/>
            <person name="Yoshinaga Y."/>
            <person name="Zwiers L.-H."/>
            <person name="Turgeon B."/>
            <person name="Goodwin S."/>
            <person name="Spatafora J."/>
            <person name="Crous P."/>
            <person name="Grigoriev I."/>
        </authorList>
    </citation>
    <scope>NUCLEOTIDE SEQUENCE</scope>
    <source>
        <strain evidence="9">CBS 107.79</strain>
    </source>
</reference>
<feature type="transmembrane region" description="Helical" evidence="7">
    <location>
        <begin position="118"/>
        <end position="136"/>
    </location>
</feature>
<feature type="region of interest" description="Disordered" evidence="6">
    <location>
        <begin position="1"/>
        <end position="36"/>
    </location>
</feature>
<organism evidence="9 10">
    <name type="scientific">Bimuria novae-zelandiae CBS 107.79</name>
    <dbReference type="NCBI Taxonomy" id="1447943"/>
    <lineage>
        <taxon>Eukaryota</taxon>
        <taxon>Fungi</taxon>
        <taxon>Dikarya</taxon>
        <taxon>Ascomycota</taxon>
        <taxon>Pezizomycotina</taxon>
        <taxon>Dothideomycetes</taxon>
        <taxon>Pleosporomycetidae</taxon>
        <taxon>Pleosporales</taxon>
        <taxon>Massarineae</taxon>
        <taxon>Didymosphaeriaceae</taxon>
        <taxon>Bimuria</taxon>
    </lineage>
</organism>
<sequence>MQASTDFPKGHGKGPAKSNEIELQRNNSDGDPLKHQDSAIEGEVEDLDEANLYLRQHNITPEFIAGLLEDDVANKRVSRKVDLRLLPLLCGTYFLQFIDKQAVSYSAVFDLFETTGITGAQYSWLGSIFYFAYLIAEWPSAYLAQHFPTARVVSTYCFCWGSVMLITAATNNFAGFAAMRFLLGIFESVVTPAFMMIVGMWYMGKQQTARAGMFYCFNGFGSATGGILFYAVGYAKHFVVWKIIYIICGGMTVLWSVLLFFRLPDNIMSAKGFTTEEKALLIARAAKNRTGVYNRKIKLSQVWEALTDAQIWLLFVYVLLNEIINGGYANFGKLIIKDVVGGDPLRTTLLGIPQGFAQVFWVFTGPYLASRLPNARTYIMALYLCPTIIGTTLIWQLPRSNLAGCLAGYYMIGSFVGALVIALQFPASNVGGYTKRTTGTAFVFLGYCVGNIIGPQAFLAEEAPVYQTGVKTILGCAISQVVLSFAIRWLLAQRNSRRDREEVEGHQNVIASEPNTIEDITDFCNREFRYRL</sequence>
<dbReference type="GO" id="GO:0016020">
    <property type="term" value="C:membrane"/>
    <property type="evidence" value="ECO:0007669"/>
    <property type="project" value="UniProtKB-SubCell"/>
</dbReference>
<evidence type="ECO:0000256" key="2">
    <source>
        <dbReference type="ARBA" id="ARBA00022448"/>
    </source>
</evidence>
<feature type="transmembrane region" description="Helical" evidence="7">
    <location>
        <begin position="407"/>
        <end position="427"/>
    </location>
</feature>